<proteinExistence type="predicted"/>
<gene>
    <name evidence="1" type="ORF">SH601_07625</name>
</gene>
<protein>
    <submittedName>
        <fullName evidence="1">PilZ domain-containing protein</fullName>
    </submittedName>
</protein>
<evidence type="ECO:0000313" key="1">
    <source>
        <dbReference type="EMBL" id="MDX8045859.1"/>
    </source>
</evidence>
<sequence>MSTTALITISFIYWFYERKKVKHRFSKKTKTHVAKEENSRNDFRIKFYKKNCLMKLVSFDAPQFAKLENKYFHSDIEDISAGGLKFSTKYNIPTDDRVVIQVELSLESYHFNLLGEIIRREPYQQGQRISYGVNFIHMSHSDKSTMIRALNEIMIKKQKMLDISN</sequence>
<accession>A0ACC6M4M1</accession>
<name>A0ACC6M4M1_9BACI</name>
<reference evidence="1" key="1">
    <citation type="submission" date="2023-11" db="EMBL/GenBank/DDBJ databases">
        <title>Gracilibacillus pellucida a moderately halophilic bacterium isolated from saline soil in Xinjiang province.</title>
        <authorList>
            <person name="Zhang Z."/>
            <person name="Tan F."/>
            <person name="Wang Y."/>
            <person name="Xia M."/>
        </authorList>
    </citation>
    <scope>NUCLEOTIDE SEQUENCE</scope>
    <source>
        <strain evidence="1">S3-1-1</strain>
    </source>
</reference>
<comment type="caution">
    <text evidence="1">The sequence shown here is derived from an EMBL/GenBank/DDBJ whole genome shotgun (WGS) entry which is preliminary data.</text>
</comment>
<organism evidence="1 2">
    <name type="scientific">Gracilibacillus pellucidus</name>
    <dbReference type="NCBI Taxonomy" id="3095368"/>
    <lineage>
        <taxon>Bacteria</taxon>
        <taxon>Bacillati</taxon>
        <taxon>Bacillota</taxon>
        <taxon>Bacilli</taxon>
        <taxon>Bacillales</taxon>
        <taxon>Bacillaceae</taxon>
        <taxon>Gracilibacillus</taxon>
    </lineage>
</organism>
<evidence type="ECO:0000313" key="2">
    <source>
        <dbReference type="Proteomes" id="UP001277972"/>
    </source>
</evidence>
<dbReference type="Proteomes" id="UP001277972">
    <property type="component" value="Unassembled WGS sequence"/>
</dbReference>
<dbReference type="EMBL" id="JAWZSR010000003">
    <property type="protein sequence ID" value="MDX8045859.1"/>
    <property type="molecule type" value="Genomic_DNA"/>
</dbReference>
<keyword evidence="2" id="KW-1185">Reference proteome</keyword>